<reference evidence="3" key="1">
    <citation type="journal article" date="2020" name="Appl. Environ. Microbiol.">
        <title>Diazotrophic Anaeromyxobacter Isolates from Soils.</title>
        <authorList>
            <person name="Masuda Y."/>
            <person name="Yamanaka H."/>
            <person name="Xu Z.X."/>
            <person name="Shiratori Y."/>
            <person name="Aono T."/>
            <person name="Amachi S."/>
            <person name="Senoo K."/>
            <person name="Itoh H."/>
        </authorList>
    </citation>
    <scope>NUCLEOTIDE SEQUENCE [LARGE SCALE GENOMIC DNA]</scope>
    <source>
        <strain evidence="3">R267</strain>
    </source>
</reference>
<dbReference type="Proteomes" id="UP000503640">
    <property type="component" value="Unassembled WGS sequence"/>
</dbReference>
<feature type="domain" description="N-acetyltransferase" evidence="1">
    <location>
        <begin position="1"/>
        <end position="152"/>
    </location>
</feature>
<organism evidence="2 3">
    <name type="scientific">Anaeromyxobacter diazotrophicus</name>
    <dbReference type="NCBI Taxonomy" id="2590199"/>
    <lineage>
        <taxon>Bacteria</taxon>
        <taxon>Pseudomonadati</taxon>
        <taxon>Myxococcota</taxon>
        <taxon>Myxococcia</taxon>
        <taxon>Myxococcales</taxon>
        <taxon>Cystobacterineae</taxon>
        <taxon>Anaeromyxobacteraceae</taxon>
        <taxon>Anaeromyxobacter</taxon>
    </lineage>
</organism>
<evidence type="ECO:0000259" key="1">
    <source>
        <dbReference type="PROSITE" id="PS51186"/>
    </source>
</evidence>
<protein>
    <recommendedName>
        <fullName evidence="1">N-acetyltransferase domain-containing protein</fullName>
    </recommendedName>
</protein>
<dbReference type="Gene3D" id="3.40.630.30">
    <property type="match status" value="1"/>
</dbReference>
<dbReference type="AlphaFoldDB" id="A0A7I9VHI3"/>
<proteinExistence type="predicted"/>
<dbReference type="Pfam" id="PF00583">
    <property type="entry name" value="Acetyltransf_1"/>
    <property type="match status" value="1"/>
</dbReference>
<dbReference type="SUPFAM" id="SSF55729">
    <property type="entry name" value="Acyl-CoA N-acyltransferases (Nat)"/>
    <property type="match status" value="1"/>
</dbReference>
<dbReference type="EMBL" id="BJTG01000002">
    <property type="protein sequence ID" value="GEJ55863.1"/>
    <property type="molecule type" value="Genomic_DNA"/>
</dbReference>
<name>A0A7I9VHI3_9BACT</name>
<dbReference type="PROSITE" id="PS51186">
    <property type="entry name" value="GNAT"/>
    <property type="match status" value="1"/>
</dbReference>
<keyword evidence="3" id="KW-1185">Reference proteome</keyword>
<dbReference type="InterPro" id="IPR000182">
    <property type="entry name" value="GNAT_dom"/>
</dbReference>
<gene>
    <name evidence="2" type="ORF">AMYX_06040</name>
</gene>
<comment type="caution">
    <text evidence="2">The sequence shown here is derived from an EMBL/GenBank/DDBJ whole genome shotgun (WGS) entry which is preliminary data.</text>
</comment>
<dbReference type="InterPro" id="IPR016181">
    <property type="entry name" value="Acyl_CoA_acyltransferase"/>
</dbReference>
<sequence length="152" mass="16056">MSVRPLRPADVPALAPALAALPLMARYRRSADAIAADLAAALARGDGLLAWEAGGEARGLAWFLREGTLGVGGYLRLIALAEGAQGGGAGAALLAAFEAEVAKASRHAFLLVSDFNEAAQRFYERHGYARVGALPGFVLPEVAELVYWRRLR</sequence>
<evidence type="ECO:0000313" key="2">
    <source>
        <dbReference type="EMBL" id="GEJ55863.1"/>
    </source>
</evidence>
<dbReference type="RefSeq" id="WP_176062850.1">
    <property type="nucleotide sequence ID" value="NZ_BJTG01000002.1"/>
</dbReference>
<dbReference type="GO" id="GO:0016747">
    <property type="term" value="F:acyltransferase activity, transferring groups other than amino-acyl groups"/>
    <property type="evidence" value="ECO:0007669"/>
    <property type="project" value="InterPro"/>
</dbReference>
<accession>A0A7I9VHI3</accession>
<evidence type="ECO:0000313" key="3">
    <source>
        <dbReference type="Proteomes" id="UP000503640"/>
    </source>
</evidence>